<sequence>MSIIKLKLTKTLVMALLFLFSILATPIIASAAALNLQITSPTASSIFYVRPNQNVNVSYLVNSTGFSGLYNVYLRQGISTYATYSSSRVFPQGLYSYSDNLNVGSVSNGLYNISVFVPDLWAHSSNSVIVDGTNPTIPTVTYPSNAGIYVNSTNPTTITWNQSTDANFGSTPIRVTYSLNGTFNDSVTIVNLPASATSTTWYPPTVNVSTAKVAVIATDLAGNTVNDISNYAFTIDNTAPVVDAGAYAALSSPTSPGATATDNYTSGANLTYAWSMVSGPGSISFSNNTILNPLISANVSGAYVARLTVTDQAGNQSMDDFSFSWDGNPGSFNITAPTAGQIIRGSSSAGVVWSLPPDSDLSHFDIHYSGNNGANWTLATSSLASTTTSYSWTVPTLNSAESLVRVTAFDIDSNNTAAVSDTFIIDSIGPAITITNSNLGVINTPTVSGASATDANGIASYAWAKVSGPGTITFSSSATIANPTMSASADGVYVARLTVTDNAGNTSTSDVSFTWDTTGPSITITNSNLGAIRVATASGASATDANGINSYAWTKVSGPGTITFAASADIANPTLAADSEGAYVARLTVTDNVGNSSTSDVSFIWDTTAPNITITNSNLGAIRVATASGASATDANGIASYAWTKISGPGTITFSSSATIANPTLAANSDGAYVARLTVTDNAGNTSTSDVSFTWDTTGPVITISNANLGAINTPTASGASATDANGIASYTWTKVSGPGTITFAPSATSTDPVMSTNTNGSYVARLTVIDNVGNSSAADVSFIWDTTGPSITITNSNLGAIRVATASGASATDANGIASYAWAKVSGPGTITFASSATISNPTLAADSDGAYVARLTVTDNVGNTSTSDVSFTWDTTAPVITINAITPDPTGDSTPTFTGNATDAL</sequence>
<dbReference type="GO" id="GO:0031410">
    <property type="term" value="C:cytoplasmic vesicle"/>
    <property type="evidence" value="ECO:0007669"/>
    <property type="project" value="TreeGrafter"/>
</dbReference>
<dbReference type="InterPro" id="IPR029865">
    <property type="entry name" value="KIAA0319-like"/>
</dbReference>
<name>A0A2N2DYB5_9BACT</name>
<feature type="domain" description="PKD/Chitinase" evidence="1">
    <location>
        <begin position="429"/>
        <end position="518"/>
    </location>
</feature>
<evidence type="ECO:0000259" key="1">
    <source>
        <dbReference type="SMART" id="SM00089"/>
    </source>
</evidence>
<feature type="domain" description="PKD/Chitinase" evidence="1">
    <location>
        <begin position="243"/>
        <end position="409"/>
    </location>
</feature>
<accession>A0A2N2DYB5</accession>
<dbReference type="SUPFAM" id="SSF49299">
    <property type="entry name" value="PKD domain"/>
    <property type="match status" value="6"/>
</dbReference>
<dbReference type="AlphaFoldDB" id="A0A2N2DYB5"/>
<feature type="non-terminal residue" evidence="2">
    <location>
        <position position="907"/>
    </location>
</feature>
<feature type="domain" description="PKD/Chitinase" evidence="1">
    <location>
        <begin position="789"/>
        <end position="878"/>
    </location>
</feature>
<gene>
    <name evidence="2" type="ORF">CVU83_03035</name>
</gene>
<dbReference type="Pfam" id="PF22352">
    <property type="entry name" value="K319L-like_PKD"/>
    <property type="match status" value="6"/>
</dbReference>
<feature type="domain" description="PKD/Chitinase" evidence="1">
    <location>
        <begin position="609"/>
        <end position="698"/>
    </location>
</feature>
<dbReference type="PANTHER" id="PTHR46182:SF2">
    <property type="entry name" value="FI19480P1"/>
    <property type="match status" value="1"/>
</dbReference>
<dbReference type="InterPro" id="IPR013783">
    <property type="entry name" value="Ig-like_fold"/>
</dbReference>
<organism evidence="2 3">
    <name type="scientific">Candidatus Falkowbacteria bacterium HGW-Falkowbacteria-2</name>
    <dbReference type="NCBI Taxonomy" id="2013769"/>
    <lineage>
        <taxon>Bacteria</taxon>
        <taxon>Candidatus Falkowiibacteriota</taxon>
    </lineage>
</organism>
<proteinExistence type="predicted"/>
<dbReference type="EMBL" id="PHAH01000044">
    <property type="protein sequence ID" value="PKM87444.1"/>
    <property type="molecule type" value="Genomic_DNA"/>
</dbReference>
<evidence type="ECO:0000313" key="3">
    <source>
        <dbReference type="Proteomes" id="UP000233325"/>
    </source>
</evidence>
<protein>
    <recommendedName>
        <fullName evidence="1">PKD/Chitinase domain-containing protein</fullName>
    </recommendedName>
</protein>
<dbReference type="InterPro" id="IPR022409">
    <property type="entry name" value="PKD/Chitinase_dom"/>
</dbReference>
<dbReference type="PANTHER" id="PTHR46182">
    <property type="entry name" value="FI19480P1"/>
    <property type="match status" value="1"/>
</dbReference>
<dbReference type="GO" id="GO:0016020">
    <property type="term" value="C:membrane"/>
    <property type="evidence" value="ECO:0007669"/>
    <property type="project" value="TreeGrafter"/>
</dbReference>
<dbReference type="SMART" id="SM00089">
    <property type="entry name" value="PKD"/>
    <property type="match status" value="6"/>
</dbReference>
<dbReference type="Proteomes" id="UP000233325">
    <property type="component" value="Unassembled WGS sequence"/>
</dbReference>
<feature type="domain" description="PKD/Chitinase" evidence="1">
    <location>
        <begin position="699"/>
        <end position="788"/>
    </location>
</feature>
<dbReference type="Gene3D" id="2.60.40.10">
    <property type="entry name" value="Immunoglobulins"/>
    <property type="match status" value="7"/>
</dbReference>
<reference evidence="2 3" key="1">
    <citation type="journal article" date="2017" name="ISME J.">
        <title>Potential for microbial H2 and metal transformations associated with novel bacteria and archaea in deep terrestrial subsurface sediments.</title>
        <authorList>
            <person name="Hernsdorf A.W."/>
            <person name="Amano Y."/>
            <person name="Miyakawa K."/>
            <person name="Ise K."/>
            <person name="Suzuki Y."/>
            <person name="Anantharaman K."/>
            <person name="Probst A."/>
            <person name="Burstein D."/>
            <person name="Thomas B.C."/>
            <person name="Banfield J.F."/>
        </authorList>
    </citation>
    <scope>NUCLEOTIDE SEQUENCE [LARGE SCALE GENOMIC DNA]</scope>
    <source>
        <strain evidence="2">HGW-Falkowbacteria-2</strain>
    </source>
</reference>
<feature type="domain" description="PKD/Chitinase" evidence="1">
    <location>
        <begin position="519"/>
        <end position="608"/>
    </location>
</feature>
<comment type="caution">
    <text evidence="2">The sequence shown here is derived from an EMBL/GenBank/DDBJ whole genome shotgun (WGS) entry which is preliminary data.</text>
</comment>
<dbReference type="InterPro" id="IPR035986">
    <property type="entry name" value="PKD_dom_sf"/>
</dbReference>
<evidence type="ECO:0000313" key="2">
    <source>
        <dbReference type="EMBL" id="PKM87444.1"/>
    </source>
</evidence>